<dbReference type="EMBL" id="AP015043">
    <property type="protein sequence ID" value="BAU00471.1"/>
    <property type="molecule type" value="Genomic_DNA"/>
</dbReference>
<accession>A0A0S3T5P9</accession>
<keyword evidence="2" id="KW-1185">Reference proteome</keyword>
<sequence length="76" mass="8404">MHDPVRFLSIGCSSFVKHKSLSHSSKTMLTVNCLVSPCSFPESCFCSSIGTNSCWILLVLMIKEVPFILFIISSFA</sequence>
<organism evidence="1 2">
    <name type="scientific">Vigna angularis var. angularis</name>
    <dbReference type="NCBI Taxonomy" id="157739"/>
    <lineage>
        <taxon>Eukaryota</taxon>
        <taxon>Viridiplantae</taxon>
        <taxon>Streptophyta</taxon>
        <taxon>Embryophyta</taxon>
        <taxon>Tracheophyta</taxon>
        <taxon>Spermatophyta</taxon>
        <taxon>Magnoliopsida</taxon>
        <taxon>eudicotyledons</taxon>
        <taxon>Gunneridae</taxon>
        <taxon>Pentapetalae</taxon>
        <taxon>rosids</taxon>
        <taxon>fabids</taxon>
        <taxon>Fabales</taxon>
        <taxon>Fabaceae</taxon>
        <taxon>Papilionoideae</taxon>
        <taxon>50 kb inversion clade</taxon>
        <taxon>NPAAA clade</taxon>
        <taxon>indigoferoid/millettioid clade</taxon>
        <taxon>Phaseoleae</taxon>
        <taxon>Vigna</taxon>
    </lineage>
</organism>
<dbReference type="AlphaFoldDB" id="A0A0S3T5P9"/>
<evidence type="ECO:0000313" key="1">
    <source>
        <dbReference type="EMBL" id="BAU00471.1"/>
    </source>
</evidence>
<protein>
    <submittedName>
        <fullName evidence="1">Uncharacterized protein</fullName>
    </submittedName>
</protein>
<name>A0A0S3T5P9_PHAAN</name>
<dbReference type="Proteomes" id="UP000291084">
    <property type="component" value="Chromosome 10"/>
</dbReference>
<reference evidence="1 2" key="1">
    <citation type="journal article" date="2015" name="Sci. Rep.">
        <title>The power of single molecule real-time sequencing technology in the de novo assembly of a eukaryotic genome.</title>
        <authorList>
            <person name="Sakai H."/>
            <person name="Naito K."/>
            <person name="Ogiso-Tanaka E."/>
            <person name="Takahashi Y."/>
            <person name="Iseki K."/>
            <person name="Muto C."/>
            <person name="Satou K."/>
            <person name="Teruya K."/>
            <person name="Shiroma A."/>
            <person name="Shimoji M."/>
            <person name="Hirano T."/>
            <person name="Itoh T."/>
            <person name="Kaga A."/>
            <person name="Tomooka N."/>
        </authorList>
    </citation>
    <scope>NUCLEOTIDE SEQUENCE [LARGE SCALE GENOMIC DNA]</scope>
    <source>
        <strain evidence="2">cv. Shumari</strain>
    </source>
</reference>
<gene>
    <name evidence="1" type="primary">Vigan.10G207000</name>
    <name evidence="1" type="ORF">VIGAN_10207000</name>
</gene>
<proteinExistence type="predicted"/>
<evidence type="ECO:0000313" key="2">
    <source>
        <dbReference type="Proteomes" id="UP000291084"/>
    </source>
</evidence>